<evidence type="ECO:0000313" key="3">
    <source>
        <dbReference type="Proteomes" id="UP000494110"/>
    </source>
</evidence>
<dbReference type="RefSeq" id="WP_175013326.1">
    <property type="nucleotide sequence ID" value="NZ_CABVQN010000016.1"/>
</dbReference>
<evidence type="ECO:0000256" key="1">
    <source>
        <dbReference type="SAM" id="SignalP"/>
    </source>
</evidence>
<keyword evidence="1" id="KW-0732">Signal</keyword>
<protein>
    <recommendedName>
        <fullName evidence="4">Lipoprotein</fullName>
    </recommendedName>
</protein>
<dbReference type="Proteomes" id="UP000494110">
    <property type="component" value="Unassembled WGS sequence"/>
</dbReference>
<evidence type="ECO:0000313" key="2">
    <source>
        <dbReference type="EMBL" id="VWD15383.1"/>
    </source>
</evidence>
<accession>A0A6P2Y0G7</accession>
<proteinExistence type="predicted"/>
<evidence type="ECO:0008006" key="4">
    <source>
        <dbReference type="Google" id="ProtNLM"/>
    </source>
</evidence>
<sequence>MQLIKRLASVALIFALFGCAFTEAITVDSRKNINSYADGEMLFAYVLKPDDKSGVYTLKKNDDSSDPAKTKAMAPLAHILNACQEKREVEIAPVAGILLAAAVSWTASEISNEIGDYIDGVKKKYSPPSDTTTIDLNGLWSGPKLNFSCVVVGMAPEKVLKDRSGIDPSQLHFLFVAKFEPSSGIQPAAFRIVPLYYILAKSKAMATPAGDEGKSKVRVTVEYAISATSSKETSKVVDVLLALPVTPLPDCDSSAQSCLSNPVDLSNVEPSAWFSIPREDGKDTSGQPYCPAKSACMPANLTVTLTEIGNGSPDFDKAHSELTDDSKALADTINKIIDAKTSK</sequence>
<gene>
    <name evidence="2" type="ORF">BLA39750_03516</name>
</gene>
<feature type="chain" id="PRO_5026803663" description="Lipoprotein" evidence="1">
    <location>
        <begin position="25"/>
        <end position="343"/>
    </location>
</feature>
<dbReference type="PROSITE" id="PS51257">
    <property type="entry name" value="PROKAR_LIPOPROTEIN"/>
    <property type="match status" value="1"/>
</dbReference>
<dbReference type="AlphaFoldDB" id="A0A6P2Y0G7"/>
<name>A0A6P2Y0G7_BURL3</name>
<dbReference type="EMBL" id="CABVQN010000016">
    <property type="protein sequence ID" value="VWD15383.1"/>
    <property type="molecule type" value="Genomic_DNA"/>
</dbReference>
<reference evidence="2 3" key="1">
    <citation type="submission" date="2019-09" db="EMBL/GenBank/DDBJ databases">
        <authorList>
            <person name="Depoorter E."/>
        </authorList>
    </citation>
    <scope>NUCLEOTIDE SEQUENCE [LARGE SCALE GENOMIC DNA]</scope>
    <source>
        <strain evidence="2">R-39750</strain>
    </source>
</reference>
<organism evidence="2 3">
    <name type="scientific">Burkholderia lata (strain ATCC 17760 / DSM 23089 / LMG 22485 / NCIMB 9086 / R18194 / 383)</name>
    <dbReference type="NCBI Taxonomy" id="482957"/>
    <lineage>
        <taxon>Bacteria</taxon>
        <taxon>Pseudomonadati</taxon>
        <taxon>Pseudomonadota</taxon>
        <taxon>Betaproteobacteria</taxon>
        <taxon>Burkholderiales</taxon>
        <taxon>Burkholderiaceae</taxon>
        <taxon>Burkholderia</taxon>
        <taxon>Burkholderia cepacia complex</taxon>
    </lineage>
</organism>
<feature type="signal peptide" evidence="1">
    <location>
        <begin position="1"/>
        <end position="24"/>
    </location>
</feature>